<evidence type="ECO:0000259" key="5">
    <source>
        <dbReference type="PROSITE" id="PS50238"/>
    </source>
</evidence>
<evidence type="ECO:0000256" key="1">
    <source>
        <dbReference type="ARBA" id="ARBA00022468"/>
    </source>
</evidence>
<dbReference type="InterPro" id="IPR047165">
    <property type="entry name" value="RHG17/44/SH3BP1-like"/>
</dbReference>
<reference evidence="7 8" key="1">
    <citation type="submission" date="2016-03" db="EMBL/GenBank/DDBJ databases">
        <title>Cyphomyrmex costatus WGS genome.</title>
        <authorList>
            <person name="Nygaard S."/>
            <person name="Hu H."/>
            <person name="Boomsma J."/>
            <person name="Zhang G."/>
        </authorList>
    </citation>
    <scope>NUCLEOTIDE SEQUENCE [LARGE SCALE GENOMIC DNA]</scope>
    <source>
        <strain evidence="7">MS0001</strain>
        <tissue evidence="7">Whole body</tissue>
    </source>
</reference>
<dbReference type="SMART" id="SM00721">
    <property type="entry name" value="BAR"/>
    <property type="match status" value="1"/>
</dbReference>
<feature type="coiled-coil region" evidence="3">
    <location>
        <begin position="230"/>
        <end position="257"/>
    </location>
</feature>
<dbReference type="Pfam" id="PF03114">
    <property type="entry name" value="BAR"/>
    <property type="match status" value="1"/>
</dbReference>
<keyword evidence="8" id="KW-1185">Reference proteome</keyword>
<evidence type="ECO:0000313" key="7">
    <source>
        <dbReference type="EMBL" id="KYM98704.1"/>
    </source>
</evidence>
<evidence type="ECO:0000256" key="3">
    <source>
        <dbReference type="SAM" id="Coils"/>
    </source>
</evidence>
<feature type="compositionally biased region" description="Polar residues" evidence="4">
    <location>
        <begin position="761"/>
        <end position="770"/>
    </location>
</feature>
<dbReference type="InterPro" id="IPR000198">
    <property type="entry name" value="RhoGAP_dom"/>
</dbReference>
<keyword evidence="1" id="KW-0343">GTPase activation</keyword>
<sequence length="950" mass="106411">MGIKEKINLSIDRSIDRSFWASLRGEIGDERLLRGFDGSSIVSSGSIAEGIRQKRLKEEREGANQKGQAGKTEVLTDDLVAADKHVEQIRAALTCLNKRLGNPPNQTITQDPALKEKRLFRSLNIKFGKKCPEYVLGQTMLENAGEDGLMSFALVECGRVQMSLANEAMEHEAKVEQYVAAPLQHILETDVPNILKHKRNLHRLTMDMDSARTRYFQAIKHSTGTGATKIENLREDLEDAESKVEQCRDQLAAEMFQLMSRETELAQTIIQYVKLQRAYHESALHCLEDLIPGLECYINDNEMKPVYGYPLEEHLRVTNRKIALPIQLCVSALLRLGIEEEGLFRIAGAASKSRRIKLSLDACCLTLTTALEYKDPHVIAGALKSYLRELPEPLLTYKLYPEWMAAAKISHSDMRLRALWEVLHKLPPANLENLRFLIKFLAVLTKNQDVNKMTPQNIAIVIAPNLIWSPQEDTNTIVMNMSTANNSSLIVDQLVTYADWFFPGEVDFDRDLEIGIINDTEHQTAGMRRCVSNSSLSDHGESPTQGSPKPAARRKNKLAPTPPSGNTPDRHDKPPPTPDKPPRALTSTLNRATYKSQKHEVNIELIRHESNVEKRDIHEKHSEMEPKSQSVSELISMNVHSADNPERLQEIVVHQSEILNETDKSVQEQQKYDAKINVPSAKEKSNGNSSDSTSVAKIISNINHPEMEYNETIVQRPKPVPTEKPTTLERKRPVAAPRSITNIVHNTTAEEEVELRKKSENNTNVTPNERISSKPAIPERPPGLIRPSSLIRQQPRSTNDNLETDPGPLTLERAHMYSVEKQQVSIIQVRGGNNVIPGESTGNTATSNLQRSPSVGSRPSSMSLYGAERPEKPERPDAPREQQAKAHARTRSEGNIIDVQTQTNTVVTVLKSPQQKPASPRIHQRPPRPQPPPPPPPTARPKSDQESTNL</sequence>
<dbReference type="SUPFAM" id="SSF103657">
    <property type="entry name" value="BAR/IMD domain-like"/>
    <property type="match status" value="1"/>
</dbReference>
<feature type="compositionally biased region" description="Low complexity" evidence="4">
    <location>
        <begin position="851"/>
        <end position="863"/>
    </location>
</feature>
<dbReference type="GO" id="GO:0007165">
    <property type="term" value="P:signal transduction"/>
    <property type="evidence" value="ECO:0007669"/>
    <property type="project" value="InterPro"/>
</dbReference>
<dbReference type="GO" id="GO:0005737">
    <property type="term" value="C:cytoplasm"/>
    <property type="evidence" value="ECO:0007669"/>
    <property type="project" value="InterPro"/>
</dbReference>
<feature type="region of interest" description="Disordered" evidence="4">
    <location>
        <begin position="833"/>
        <end position="950"/>
    </location>
</feature>
<evidence type="ECO:0000256" key="4">
    <source>
        <dbReference type="SAM" id="MobiDB-lite"/>
    </source>
</evidence>
<keyword evidence="2" id="KW-0597">Phosphoprotein</keyword>
<feature type="compositionally biased region" description="Polar residues" evidence="4">
    <location>
        <begin position="790"/>
        <end position="801"/>
    </location>
</feature>
<dbReference type="InterPro" id="IPR027267">
    <property type="entry name" value="AH/BAR_dom_sf"/>
</dbReference>
<dbReference type="Gene3D" id="1.20.1270.60">
    <property type="entry name" value="Arfaptin homology (AH) domain/BAR domain"/>
    <property type="match status" value="1"/>
</dbReference>
<name>A0A195CCW5_9HYME</name>
<feature type="compositionally biased region" description="Polar residues" evidence="4">
    <location>
        <begin position="585"/>
        <end position="595"/>
    </location>
</feature>
<organism evidence="7 8">
    <name type="scientific">Cyphomyrmex costatus</name>
    <dbReference type="NCBI Taxonomy" id="456900"/>
    <lineage>
        <taxon>Eukaryota</taxon>
        <taxon>Metazoa</taxon>
        <taxon>Ecdysozoa</taxon>
        <taxon>Arthropoda</taxon>
        <taxon>Hexapoda</taxon>
        <taxon>Insecta</taxon>
        <taxon>Pterygota</taxon>
        <taxon>Neoptera</taxon>
        <taxon>Endopterygota</taxon>
        <taxon>Hymenoptera</taxon>
        <taxon>Apocrita</taxon>
        <taxon>Aculeata</taxon>
        <taxon>Formicoidea</taxon>
        <taxon>Formicidae</taxon>
        <taxon>Myrmicinae</taxon>
        <taxon>Cyphomyrmex</taxon>
    </lineage>
</organism>
<dbReference type="InterPro" id="IPR008936">
    <property type="entry name" value="Rho_GTPase_activation_prot"/>
</dbReference>
<feature type="compositionally biased region" description="Pro residues" evidence="4">
    <location>
        <begin position="927"/>
        <end position="939"/>
    </location>
</feature>
<feature type="region of interest" description="Disordered" evidence="4">
    <location>
        <begin position="531"/>
        <end position="598"/>
    </location>
</feature>
<feature type="compositionally biased region" description="Polar residues" evidence="4">
    <location>
        <begin position="840"/>
        <end position="850"/>
    </location>
</feature>
<gene>
    <name evidence="7" type="ORF">ALC62_10672</name>
</gene>
<protein>
    <submittedName>
        <fullName evidence="7">Rho GTPase-activating protein 17</fullName>
    </submittedName>
</protein>
<dbReference type="GO" id="GO:0035020">
    <property type="term" value="P:regulation of Rac protein signal transduction"/>
    <property type="evidence" value="ECO:0007669"/>
    <property type="project" value="TreeGrafter"/>
</dbReference>
<feature type="domain" description="BAR" evidence="6">
    <location>
        <begin position="64"/>
        <end position="303"/>
    </location>
</feature>
<dbReference type="PANTHER" id="PTHR14130">
    <property type="entry name" value="3BP-1 RELATED RHOGAP"/>
    <property type="match status" value="1"/>
</dbReference>
<dbReference type="PANTHER" id="PTHR14130:SF14">
    <property type="entry name" value="RHO GTPASE-ACTIVATING PROTEIN 92B"/>
    <property type="match status" value="1"/>
</dbReference>
<evidence type="ECO:0000313" key="8">
    <source>
        <dbReference type="Proteomes" id="UP000078542"/>
    </source>
</evidence>
<accession>A0A195CCW5</accession>
<feature type="compositionally biased region" description="Basic and acidic residues" evidence="4">
    <location>
        <begin position="868"/>
        <end position="884"/>
    </location>
</feature>
<keyword evidence="3" id="KW-0175">Coiled coil</keyword>
<feature type="compositionally biased region" description="Basic and acidic residues" evidence="4">
    <location>
        <begin position="941"/>
        <end position="950"/>
    </location>
</feature>
<dbReference type="GO" id="GO:0032956">
    <property type="term" value="P:regulation of actin cytoskeleton organization"/>
    <property type="evidence" value="ECO:0007669"/>
    <property type="project" value="TreeGrafter"/>
</dbReference>
<feature type="compositionally biased region" description="Low complexity" evidence="4">
    <location>
        <begin position="899"/>
        <end position="909"/>
    </location>
</feature>
<dbReference type="AlphaFoldDB" id="A0A195CCW5"/>
<evidence type="ECO:0000256" key="2">
    <source>
        <dbReference type="ARBA" id="ARBA00022553"/>
    </source>
</evidence>
<dbReference type="PROSITE" id="PS51021">
    <property type="entry name" value="BAR"/>
    <property type="match status" value="1"/>
</dbReference>
<dbReference type="STRING" id="456900.A0A195CCW5"/>
<dbReference type="EMBL" id="KQ977935">
    <property type="protein sequence ID" value="KYM98704.1"/>
    <property type="molecule type" value="Genomic_DNA"/>
</dbReference>
<dbReference type="SMART" id="SM00324">
    <property type="entry name" value="RhoGAP"/>
    <property type="match status" value="1"/>
</dbReference>
<feature type="domain" description="Rho-GAP" evidence="5">
    <location>
        <begin position="309"/>
        <end position="502"/>
    </location>
</feature>
<evidence type="ECO:0000259" key="6">
    <source>
        <dbReference type="PROSITE" id="PS51021"/>
    </source>
</evidence>
<dbReference type="InterPro" id="IPR004148">
    <property type="entry name" value="BAR_dom"/>
</dbReference>
<dbReference type="Pfam" id="PF00620">
    <property type="entry name" value="RhoGAP"/>
    <property type="match status" value="1"/>
</dbReference>
<feature type="compositionally biased region" description="Polar residues" evidence="4">
    <location>
        <begin position="531"/>
        <end position="547"/>
    </location>
</feature>
<dbReference type="Gene3D" id="1.10.555.10">
    <property type="entry name" value="Rho GTPase activation protein"/>
    <property type="match status" value="1"/>
</dbReference>
<dbReference type="PROSITE" id="PS50238">
    <property type="entry name" value="RHOGAP"/>
    <property type="match status" value="1"/>
</dbReference>
<dbReference type="FunFam" id="1.10.555.10:FF:000001">
    <property type="entry name" value="Rho GTPase activating protein 44"/>
    <property type="match status" value="1"/>
</dbReference>
<feature type="region of interest" description="Disordered" evidence="4">
    <location>
        <begin position="746"/>
        <end position="808"/>
    </location>
</feature>
<proteinExistence type="predicted"/>
<dbReference type="SUPFAM" id="SSF48350">
    <property type="entry name" value="GTPase activation domain, GAP"/>
    <property type="match status" value="1"/>
</dbReference>
<dbReference type="Proteomes" id="UP000078542">
    <property type="component" value="Unassembled WGS sequence"/>
</dbReference>
<dbReference type="GO" id="GO:0005096">
    <property type="term" value="F:GTPase activator activity"/>
    <property type="evidence" value="ECO:0007669"/>
    <property type="project" value="UniProtKB-KW"/>
</dbReference>